<name>A0A9D1NGG6_9FIRM</name>
<proteinExistence type="predicted"/>
<dbReference type="EMBL" id="DVOF01000114">
    <property type="protein sequence ID" value="HIV02687.1"/>
    <property type="molecule type" value="Genomic_DNA"/>
</dbReference>
<dbReference type="Proteomes" id="UP000886743">
    <property type="component" value="Unassembled WGS sequence"/>
</dbReference>
<reference evidence="1" key="2">
    <citation type="journal article" date="2021" name="PeerJ">
        <title>Extensive microbial diversity within the chicken gut microbiome revealed by metagenomics and culture.</title>
        <authorList>
            <person name="Gilroy R."/>
            <person name="Ravi A."/>
            <person name="Getino M."/>
            <person name="Pursley I."/>
            <person name="Horton D.L."/>
            <person name="Alikhan N.F."/>
            <person name="Baker D."/>
            <person name="Gharbi K."/>
            <person name="Hall N."/>
            <person name="Watson M."/>
            <person name="Adriaenssens E.M."/>
            <person name="Foster-Nyarko E."/>
            <person name="Jarju S."/>
            <person name="Secka A."/>
            <person name="Antonio M."/>
            <person name="Oren A."/>
            <person name="Chaudhuri R.R."/>
            <person name="La Ragione R."/>
            <person name="Hildebrand F."/>
            <person name="Pallen M.J."/>
        </authorList>
    </citation>
    <scope>NUCLEOTIDE SEQUENCE</scope>
    <source>
        <strain evidence="1">4920</strain>
    </source>
</reference>
<protein>
    <submittedName>
        <fullName evidence="1">ABC transporter substrate-binding protein</fullName>
    </submittedName>
</protein>
<comment type="caution">
    <text evidence="1">The sequence shown here is derived from an EMBL/GenBank/DDBJ whole genome shotgun (WGS) entry which is preliminary data.</text>
</comment>
<gene>
    <name evidence="1" type="ORF">IAC74_03865</name>
</gene>
<accession>A0A9D1NGG6</accession>
<evidence type="ECO:0000313" key="1">
    <source>
        <dbReference type="EMBL" id="HIV02687.1"/>
    </source>
</evidence>
<dbReference type="InterPro" id="IPR045706">
    <property type="entry name" value="DUF6062"/>
</dbReference>
<dbReference type="Pfam" id="PF19538">
    <property type="entry name" value="DUF6062"/>
    <property type="match status" value="1"/>
</dbReference>
<reference evidence="1" key="1">
    <citation type="submission" date="2020-10" db="EMBL/GenBank/DDBJ databases">
        <authorList>
            <person name="Gilroy R."/>
        </authorList>
    </citation>
    <scope>NUCLEOTIDE SEQUENCE</scope>
    <source>
        <strain evidence="1">4920</strain>
    </source>
</reference>
<organism evidence="1 2">
    <name type="scientific">Candidatus Aphodoplasma excrementigallinarum</name>
    <dbReference type="NCBI Taxonomy" id="2840673"/>
    <lineage>
        <taxon>Bacteria</taxon>
        <taxon>Bacillati</taxon>
        <taxon>Bacillota</taxon>
        <taxon>Clostridia</taxon>
        <taxon>Eubacteriales</taxon>
        <taxon>Candidatus Aphodoplasma</taxon>
    </lineage>
</organism>
<evidence type="ECO:0000313" key="2">
    <source>
        <dbReference type="Proteomes" id="UP000886743"/>
    </source>
</evidence>
<dbReference type="AlphaFoldDB" id="A0A9D1NGG6"/>
<sequence>MKETIYTIPVNEAFDTAAGCPLCALARRLENERVDYTLGASMMEPDARMLTNSLGFCARHFSMLSARQNKLSLALVLDTHLQSVRERLDAVEANVTSAGGKRGGLFKKKDAASTSGAVLGSTIASVEEGCAICKNVDATMERYLDVVFYLWDKEEAFRDKFDACTGFCLPHYRELVQKSGQYLGAEAARRFTASLYQKQQAMLSALQEDIHKFTLKFDYRNKDMEWGTAKDAPQRVVLTLAGYRADMEEDTNEEKNQ</sequence>